<evidence type="ECO:0000313" key="4">
    <source>
        <dbReference type="Proteomes" id="UP000578531"/>
    </source>
</evidence>
<sequence>MYRRALDGYEKAWAPEHTSTLDTVNNLDNLYADQGNLAEAEKMYLRALTGYKKLRGLIQDLYKQCQKASEEVAKAVCQGDEEKVEKSEMLEGNLLKQMEQSQIIDEFRKKIMERREREGELREKLAKTETRHKVREAIKTGKEKPVSNGSSSAEKYNTIGKGKSKHLKTITKASTDREFR</sequence>
<dbReference type="Pfam" id="PF13374">
    <property type="entry name" value="TPR_10"/>
    <property type="match status" value="1"/>
</dbReference>
<dbReference type="Proteomes" id="UP000578531">
    <property type="component" value="Unassembled WGS sequence"/>
</dbReference>
<dbReference type="InterPro" id="IPR011990">
    <property type="entry name" value="TPR-like_helical_dom_sf"/>
</dbReference>
<dbReference type="OrthoDB" id="626167at2759"/>
<dbReference type="GeneID" id="59284959"/>
<dbReference type="AlphaFoldDB" id="A0A8H6L7R7"/>
<gene>
    <name evidence="3" type="ORF">HO173_003291</name>
</gene>
<organism evidence="3 4">
    <name type="scientific">Letharia columbiana</name>
    <dbReference type="NCBI Taxonomy" id="112416"/>
    <lineage>
        <taxon>Eukaryota</taxon>
        <taxon>Fungi</taxon>
        <taxon>Dikarya</taxon>
        <taxon>Ascomycota</taxon>
        <taxon>Pezizomycotina</taxon>
        <taxon>Lecanoromycetes</taxon>
        <taxon>OSLEUM clade</taxon>
        <taxon>Lecanoromycetidae</taxon>
        <taxon>Lecanorales</taxon>
        <taxon>Lecanorineae</taxon>
        <taxon>Parmeliaceae</taxon>
        <taxon>Letharia</taxon>
    </lineage>
</organism>
<evidence type="ECO:0000313" key="3">
    <source>
        <dbReference type="EMBL" id="KAF6238784.1"/>
    </source>
</evidence>
<feature type="region of interest" description="Disordered" evidence="2">
    <location>
        <begin position="137"/>
        <end position="180"/>
    </location>
</feature>
<name>A0A8H6L7R7_9LECA</name>
<evidence type="ECO:0000256" key="2">
    <source>
        <dbReference type="SAM" id="MobiDB-lite"/>
    </source>
</evidence>
<keyword evidence="1" id="KW-0175">Coiled coil</keyword>
<proteinExistence type="predicted"/>
<dbReference type="Gene3D" id="1.25.40.10">
    <property type="entry name" value="Tetratricopeptide repeat domain"/>
    <property type="match status" value="1"/>
</dbReference>
<protein>
    <submittedName>
        <fullName evidence="3">Uncharacterized protein</fullName>
    </submittedName>
</protein>
<comment type="caution">
    <text evidence="3">The sequence shown here is derived from an EMBL/GenBank/DDBJ whole genome shotgun (WGS) entry which is preliminary data.</text>
</comment>
<evidence type="ECO:0000256" key="1">
    <source>
        <dbReference type="SAM" id="Coils"/>
    </source>
</evidence>
<reference evidence="3 4" key="1">
    <citation type="journal article" date="2020" name="Genomics">
        <title>Complete, high-quality genomes from long-read metagenomic sequencing of two wolf lichen thalli reveals enigmatic genome architecture.</title>
        <authorList>
            <person name="McKenzie S.K."/>
            <person name="Walston R.F."/>
            <person name="Allen J.L."/>
        </authorList>
    </citation>
    <scope>NUCLEOTIDE SEQUENCE [LARGE SCALE GENOMIC DNA]</scope>
    <source>
        <strain evidence="3">WasteWater2</strain>
    </source>
</reference>
<dbReference type="RefSeq" id="XP_037168083.1">
    <property type="nucleotide sequence ID" value="XM_037305218.1"/>
</dbReference>
<keyword evidence="4" id="KW-1185">Reference proteome</keyword>
<dbReference type="EMBL" id="JACCJC010000008">
    <property type="protein sequence ID" value="KAF6238784.1"/>
    <property type="molecule type" value="Genomic_DNA"/>
</dbReference>
<feature type="coiled-coil region" evidence="1">
    <location>
        <begin position="51"/>
        <end position="78"/>
    </location>
</feature>
<accession>A0A8H6L7R7</accession>